<dbReference type="InterPro" id="IPR036179">
    <property type="entry name" value="Ig-like_dom_sf"/>
</dbReference>
<dbReference type="Pfam" id="PF08205">
    <property type="entry name" value="C2-set_2"/>
    <property type="match status" value="1"/>
</dbReference>
<dbReference type="Pfam" id="PF07686">
    <property type="entry name" value="V-set"/>
    <property type="match status" value="1"/>
</dbReference>
<evidence type="ECO:0000313" key="8">
    <source>
        <dbReference type="EMBL" id="KAK8394328.1"/>
    </source>
</evidence>
<sequence length="283" mass="31743">MGRQCPALHTVLLLASALASEGLRLRESVIPPYKLRGETVELRCDYEPGNSSIYSVKWFKDDEEFYRYVPRDTPPYHIFPRGGVTLDEENSQPGRLVLKQVGFNTSGQYRCEVSAEGPDFNTVTGRGSLLVIEPPTSGPVITGGKSRYHVNDTVDLVCTSSPSRPPTHLSWRINGRQAPQNIVSRERPYMSKDGLLTQISRLVFVARPYHFQRGVLRVKCVAEIGAERLTHHTTIPETFRAWERSFQASAGTRIVSCPDPVFLFMTFSLFLLSTSTTSTSTMR</sequence>
<protein>
    <recommendedName>
        <fullName evidence="7">Ig-like domain-containing protein</fullName>
    </recommendedName>
</protein>
<organism evidence="8 9">
    <name type="scientific">Scylla paramamosain</name>
    <name type="common">Mud crab</name>
    <dbReference type="NCBI Taxonomy" id="85552"/>
    <lineage>
        <taxon>Eukaryota</taxon>
        <taxon>Metazoa</taxon>
        <taxon>Ecdysozoa</taxon>
        <taxon>Arthropoda</taxon>
        <taxon>Crustacea</taxon>
        <taxon>Multicrustacea</taxon>
        <taxon>Malacostraca</taxon>
        <taxon>Eumalacostraca</taxon>
        <taxon>Eucarida</taxon>
        <taxon>Decapoda</taxon>
        <taxon>Pleocyemata</taxon>
        <taxon>Brachyura</taxon>
        <taxon>Eubrachyura</taxon>
        <taxon>Portunoidea</taxon>
        <taxon>Portunidae</taxon>
        <taxon>Portuninae</taxon>
        <taxon>Scylla</taxon>
    </lineage>
</organism>
<dbReference type="InterPro" id="IPR003599">
    <property type="entry name" value="Ig_sub"/>
</dbReference>
<dbReference type="GO" id="GO:0016020">
    <property type="term" value="C:membrane"/>
    <property type="evidence" value="ECO:0007669"/>
    <property type="project" value="UniProtKB-SubCell"/>
</dbReference>
<evidence type="ECO:0000256" key="4">
    <source>
        <dbReference type="ARBA" id="ARBA00023136"/>
    </source>
</evidence>
<dbReference type="InterPro" id="IPR013106">
    <property type="entry name" value="Ig_V-set"/>
</dbReference>
<dbReference type="InterPro" id="IPR013162">
    <property type="entry name" value="CD80_C2-set"/>
</dbReference>
<gene>
    <name evidence="8" type="ORF">O3P69_006497</name>
</gene>
<evidence type="ECO:0000256" key="2">
    <source>
        <dbReference type="ARBA" id="ARBA00022692"/>
    </source>
</evidence>
<evidence type="ECO:0000256" key="3">
    <source>
        <dbReference type="ARBA" id="ARBA00022989"/>
    </source>
</evidence>
<evidence type="ECO:0000259" key="7">
    <source>
        <dbReference type="PROSITE" id="PS50835"/>
    </source>
</evidence>
<dbReference type="PANTHER" id="PTHR21261:SF15">
    <property type="entry name" value="BEATEN PATH IIIA, ISOFORM D-RELATED"/>
    <property type="match status" value="1"/>
</dbReference>
<keyword evidence="3" id="KW-1133">Transmembrane helix</keyword>
<feature type="chain" id="PRO_5044717074" description="Ig-like domain-containing protein" evidence="6">
    <location>
        <begin position="20"/>
        <end position="283"/>
    </location>
</feature>
<keyword evidence="4" id="KW-0472">Membrane</keyword>
<dbReference type="EMBL" id="JARAKH010000019">
    <property type="protein sequence ID" value="KAK8394329.1"/>
    <property type="molecule type" value="Genomic_DNA"/>
</dbReference>
<dbReference type="PANTHER" id="PTHR21261">
    <property type="entry name" value="BEAT PROTEIN"/>
    <property type="match status" value="1"/>
</dbReference>
<dbReference type="SUPFAM" id="SSF48726">
    <property type="entry name" value="Immunoglobulin"/>
    <property type="match status" value="2"/>
</dbReference>
<dbReference type="PROSITE" id="PS50835">
    <property type="entry name" value="IG_LIKE"/>
    <property type="match status" value="1"/>
</dbReference>
<dbReference type="Gene3D" id="2.60.40.10">
    <property type="entry name" value="Immunoglobulins"/>
    <property type="match status" value="2"/>
</dbReference>
<evidence type="ECO:0000256" key="1">
    <source>
        <dbReference type="ARBA" id="ARBA00004167"/>
    </source>
</evidence>
<comment type="subcellular location">
    <subcellularLocation>
        <location evidence="1">Membrane</location>
        <topology evidence="1">Single-pass membrane protein</topology>
    </subcellularLocation>
</comment>
<dbReference type="InterPro" id="IPR013783">
    <property type="entry name" value="Ig-like_fold"/>
</dbReference>
<evidence type="ECO:0000256" key="5">
    <source>
        <dbReference type="ARBA" id="ARBA00023157"/>
    </source>
</evidence>
<feature type="signal peptide" evidence="6">
    <location>
        <begin position="1"/>
        <end position="19"/>
    </location>
</feature>
<dbReference type="Proteomes" id="UP001487740">
    <property type="component" value="Unassembled WGS sequence"/>
</dbReference>
<dbReference type="SMART" id="SM00409">
    <property type="entry name" value="IG"/>
    <property type="match status" value="1"/>
</dbReference>
<proteinExistence type="predicted"/>
<evidence type="ECO:0000256" key="6">
    <source>
        <dbReference type="SAM" id="SignalP"/>
    </source>
</evidence>
<dbReference type="EMBL" id="JARAKH010000019">
    <property type="protein sequence ID" value="KAK8394330.1"/>
    <property type="molecule type" value="Genomic_DNA"/>
</dbReference>
<keyword evidence="2" id="KW-0812">Transmembrane</keyword>
<keyword evidence="6" id="KW-0732">Signal</keyword>
<dbReference type="InterPro" id="IPR007110">
    <property type="entry name" value="Ig-like_dom"/>
</dbReference>
<dbReference type="AlphaFoldDB" id="A0AAW0U4I8"/>
<accession>A0AAW0U4I8</accession>
<dbReference type="FunFam" id="2.60.40.10:FF:000437">
    <property type="entry name" value="Beat-IIIc, isoform A"/>
    <property type="match status" value="1"/>
</dbReference>
<keyword evidence="9" id="KW-1185">Reference proteome</keyword>
<keyword evidence="5" id="KW-1015">Disulfide bond</keyword>
<evidence type="ECO:0000313" key="9">
    <source>
        <dbReference type="Proteomes" id="UP001487740"/>
    </source>
</evidence>
<name>A0AAW0U4I8_SCYPA</name>
<feature type="domain" description="Ig-like" evidence="7">
    <location>
        <begin position="6"/>
        <end position="124"/>
    </location>
</feature>
<dbReference type="EMBL" id="JARAKH010000019">
    <property type="protein sequence ID" value="KAK8394328.1"/>
    <property type="molecule type" value="Genomic_DNA"/>
</dbReference>
<reference evidence="8 9" key="1">
    <citation type="submission" date="2023-03" db="EMBL/GenBank/DDBJ databases">
        <title>High-quality genome of Scylla paramamosain provides insights in environmental adaptation.</title>
        <authorList>
            <person name="Zhang L."/>
        </authorList>
    </citation>
    <scope>NUCLEOTIDE SEQUENCE [LARGE SCALE GENOMIC DNA]</scope>
    <source>
        <strain evidence="8">LZ_2023a</strain>
        <tissue evidence="8">Muscle</tissue>
    </source>
</reference>
<comment type="caution">
    <text evidence="8">The sequence shown here is derived from an EMBL/GenBank/DDBJ whole genome shotgun (WGS) entry which is preliminary data.</text>
</comment>